<evidence type="ECO:0000256" key="2">
    <source>
        <dbReference type="ARBA" id="ARBA00022840"/>
    </source>
</evidence>
<dbReference type="GO" id="GO:0004674">
    <property type="term" value="F:protein serine/threonine kinase activity"/>
    <property type="evidence" value="ECO:0007669"/>
    <property type="project" value="UniProtKB-KW"/>
</dbReference>
<comment type="similarity">
    <text evidence="4">Belongs to the protein kinase superfamily.</text>
</comment>
<gene>
    <name evidence="6" type="ORF">K432DRAFT_276800</name>
</gene>
<name>A0A8E2E693_9PEZI</name>
<dbReference type="Gene3D" id="1.10.510.10">
    <property type="entry name" value="Transferase(Phosphotransferase) domain 1"/>
    <property type="match status" value="1"/>
</dbReference>
<evidence type="ECO:0000259" key="5">
    <source>
        <dbReference type="PROSITE" id="PS50011"/>
    </source>
</evidence>
<evidence type="ECO:0000256" key="4">
    <source>
        <dbReference type="RuleBase" id="RU000304"/>
    </source>
</evidence>
<dbReference type="InterPro" id="IPR017441">
    <property type="entry name" value="Protein_kinase_ATP_BS"/>
</dbReference>
<dbReference type="InterPro" id="IPR000719">
    <property type="entry name" value="Prot_kinase_dom"/>
</dbReference>
<keyword evidence="2 3" id="KW-0067">ATP-binding</keyword>
<keyword evidence="4" id="KW-0723">Serine/threonine-protein kinase</keyword>
<dbReference type="InterPro" id="IPR011009">
    <property type="entry name" value="Kinase-like_dom_sf"/>
</dbReference>
<evidence type="ECO:0000256" key="3">
    <source>
        <dbReference type="PROSITE-ProRule" id="PRU10141"/>
    </source>
</evidence>
<dbReference type="CDD" id="cd00180">
    <property type="entry name" value="PKc"/>
    <property type="match status" value="1"/>
</dbReference>
<accession>A0A8E2E693</accession>
<dbReference type="Proteomes" id="UP000250266">
    <property type="component" value="Unassembled WGS sequence"/>
</dbReference>
<dbReference type="PROSITE" id="PS00107">
    <property type="entry name" value="PROTEIN_KINASE_ATP"/>
    <property type="match status" value="1"/>
</dbReference>
<dbReference type="EMBL" id="KV745079">
    <property type="protein sequence ID" value="OCK78127.1"/>
    <property type="molecule type" value="Genomic_DNA"/>
</dbReference>
<organism evidence="6 7">
    <name type="scientific">Lepidopterella palustris CBS 459.81</name>
    <dbReference type="NCBI Taxonomy" id="1314670"/>
    <lineage>
        <taxon>Eukaryota</taxon>
        <taxon>Fungi</taxon>
        <taxon>Dikarya</taxon>
        <taxon>Ascomycota</taxon>
        <taxon>Pezizomycotina</taxon>
        <taxon>Dothideomycetes</taxon>
        <taxon>Pleosporomycetidae</taxon>
        <taxon>Mytilinidiales</taxon>
        <taxon>Argynnaceae</taxon>
        <taxon>Lepidopterella</taxon>
    </lineage>
</organism>
<dbReference type="InterPro" id="IPR051681">
    <property type="entry name" value="Ser/Thr_Kinases-Pseudokinases"/>
</dbReference>
<feature type="domain" description="Protein kinase" evidence="5">
    <location>
        <begin position="22"/>
        <end position="237"/>
    </location>
</feature>
<sequence>DLITFLAVVQKLQIDILPIRWQPERLPIGAGATGKINEALINLHTSFAFKCVSDRQKLDESEAKILQAFVSEIVVLGHPLIREHPNIAKLQGICWDISSDDKVWPVLVFEKTQYGDLYNFITLPVGRDLRIAERLKLCVDVGVAIMDMHSNKIIHGDIKPENVLVYKDDAGAYTARVTDFGYSTRFANEDDLILVPKSWPWDAPEHHFDSYKPYQARRMDVFMFGMLCLWVMFEKYL</sequence>
<dbReference type="PROSITE" id="PS50011">
    <property type="entry name" value="PROTEIN_KINASE_DOM"/>
    <property type="match status" value="1"/>
</dbReference>
<keyword evidence="1 3" id="KW-0547">Nucleotide-binding</keyword>
<evidence type="ECO:0000256" key="1">
    <source>
        <dbReference type="ARBA" id="ARBA00022741"/>
    </source>
</evidence>
<reference evidence="6 7" key="1">
    <citation type="journal article" date="2016" name="Nat. Commun.">
        <title>Ectomycorrhizal ecology is imprinted in the genome of the dominant symbiotic fungus Cenococcum geophilum.</title>
        <authorList>
            <consortium name="DOE Joint Genome Institute"/>
            <person name="Peter M."/>
            <person name="Kohler A."/>
            <person name="Ohm R.A."/>
            <person name="Kuo A."/>
            <person name="Krutzmann J."/>
            <person name="Morin E."/>
            <person name="Arend M."/>
            <person name="Barry K.W."/>
            <person name="Binder M."/>
            <person name="Choi C."/>
            <person name="Clum A."/>
            <person name="Copeland A."/>
            <person name="Grisel N."/>
            <person name="Haridas S."/>
            <person name="Kipfer T."/>
            <person name="LaButti K."/>
            <person name="Lindquist E."/>
            <person name="Lipzen A."/>
            <person name="Maire R."/>
            <person name="Meier B."/>
            <person name="Mihaltcheva S."/>
            <person name="Molinier V."/>
            <person name="Murat C."/>
            <person name="Poggeler S."/>
            <person name="Quandt C.A."/>
            <person name="Sperisen C."/>
            <person name="Tritt A."/>
            <person name="Tisserant E."/>
            <person name="Crous P.W."/>
            <person name="Henrissat B."/>
            <person name="Nehls U."/>
            <person name="Egli S."/>
            <person name="Spatafora J.W."/>
            <person name="Grigoriev I.V."/>
            <person name="Martin F.M."/>
        </authorList>
    </citation>
    <scope>NUCLEOTIDE SEQUENCE [LARGE SCALE GENOMIC DNA]</scope>
    <source>
        <strain evidence="6 7">CBS 459.81</strain>
    </source>
</reference>
<dbReference type="SMART" id="SM00220">
    <property type="entry name" value="S_TKc"/>
    <property type="match status" value="1"/>
</dbReference>
<protein>
    <submittedName>
        <fullName evidence="6">Kinase-like protein</fullName>
    </submittedName>
</protein>
<proteinExistence type="inferred from homology"/>
<dbReference type="OrthoDB" id="626167at2759"/>
<dbReference type="InterPro" id="IPR008271">
    <property type="entry name" value="Ser/Thr_kinase_AS"/>
</dbReference>
<keyword evidence="6" id="KW-0418">Kinase</keyword>
<dbReference type="PANTHER" id="PTHR44329:SF289">
    <property type="entry name" value="SERINE_THREONINE-PROTEIN KINASE VIK"/>
    <property type="match status" value="1"/>
</dbReference>
<dbReference type="GO" id="GO:0005524">
    <property type="term" value="F:ATP binding"/>
    <property type="evidence" value="ECO:0007669"/>
    <property type="project" value="UniProtKB-UniRule"/>
</dbReference>
<keyword evidence="7" id="KW-1185">Reference proteome</keyword>
<dbReference type="Pfam" id="PF00069">
    <property type="entry name" value="Pkinase"/>
    <property type="match status" value="1"/>
</dbReference>
<feature type="non-terminal residue" evidence="6">
    <location>
        <position position="1"/>
    </location>
</feature>
<dbReference type="AlphaFoldDB" id="A0A8E2E693"/>
<feature type="non-terminal residue" evidence="6">
    <location>
        <position position="237"/>
    </location>
</feature>
<evidence type="ECO:0000313" key="7">
    <source>
        <dbReference type="Proteomes" id="UP000250266"/>
    </source>
</evidence>
<evidence type="ECO:0000313" key="6">
    <source>
        <dbReference type="EMBL" id="OCK78127.1"/>
    </source>
</evidence>
<dbReference type="SUPFAM" id="SSF56112">
    <property type="entry name" value="Protein kinase-like (PK-like)"/>
    <property type="match status" value="1"/>
</dbReference>
<dbReference type="PROSITE" id="PS00108">
    <property type="entry name" value="PROTEIN_KINASE_ST"/>
    <property type="match status" value="1"/>
</dbReference>
<keyword evidence="6" id="KW-0808">Transferase</keyword>
<feature type="binding site" evidence="3">
    <location>
        <position position="50"/>
    </location>
    <ligand>
        <name>ATP</name>
        <dbReference type="ChEBI" id="CHEBI:30616"/>
    </ligand>
</feature>
<dbReference type="PANTHER" id="PTHR44329">
    <property type="entry name" value="SERINE/THREONINE-PROTEIN KINASE TNNI3K-RELATED"/>
    <property type="match status" value="1"/>
</dbReference>